<evidence type="ECO:0000313" key="3">
    <source>
        <dbReference type="Proteomes" id="UP000077266"/>
    </source>
</evidence>
<feature type="compositionally biased region" description="Low complexity" evidence="1">
    <location>
        <begin position="414"/>
        <end position="434"/>
    </location>
</feature>
<evidence type="ECO:0000256" key="1">
    <source>
        <dbReference type="SAM" id="MobiDB-lite"/>
    </source>
</evidence>
<feature type="region of interest" description="Disordered" evidence="1">
    <location>
        <begin position="323"/>
        <end position="378"/>
    </location>
</feature>
<dbReference type="EMBL" id="KV426098">
    <property type="protein sequence ID" value="KZV88510.1"/>
    <property type="molecule type" value="Genomic_DNA"/>
</dbReference>
<accession>A0A165F7A1</accession>
<name>A0A165F7A1_EXIGL</name>
<evidence type="ECO:0000313" key="2">
    <source>
        <dbReference type="EMBL" id="KZV88510.1"/>
    </source>
</evidence>
<dbReference type="Proteomes" id="UP000077266">
    <property type="component" value="Unassembled WGS sequence"/>
</dbReference>
<dbReference type="STRING" id="1314781.A0A165F7A1"/>
<feature type="region of interest" description="Disordered" evidence="1">
    <location>
        <begin position="401"/>
        <end position="455"/>
    </location>
</feature>
<dbReference type="AlphaFoldDB" id="A0A165F7A1"/>
<gene>
    <name evidence="2" type="ORF">EXIGLDRAFT_772626</name>
</gene>
<organism evidence="2 3">
    <name type="scientific">Exidia glandulosa HHB12029</name>
    <dbReference type="NCBI Taxonomy" id="1314781"/>
    <lineage>
        <taxon>Eukaryota</taxon>
        <taxon>Fungi</taxon>
        <taxon>Dikarya</taxon>
        <taxon>Basidiomycota</taxon>
        <taxon>Agaricomycotina</taxon>
        <taxon>Agaricomycetes</taxon>
        <taxon>Auriculariales</taxon>
        <taxon>Exidiaceae</taxon>
        <taxon>Exidia</taxon>
    </lineage>
</organism>
<feature type="compositionally biased region" description="Low complexity" evidence="1">
    <location>
        <begin position="342"/>
        <end position="356"/>
    </location>
</feature>
<proteinExistence type="predicted"/>
<reference evidence="2 3" key="1">
    <citation type="journal article" date="2016" name="Mol. Biol. Evol.">
        <title>Comparative Genomics of Early-Diverging Mushroom-Forming Fungi Provides Insights into the Origins of Lignocellulose Decay Capabilities.</title>
        <authorList>
            <person name="Nagy L.G."/>
            <person name="Riley R."/>
            <person name="Tritt A."/>
            <person name="Adam C."/>
            <person name="Daum C."/>
            <person name="Floudas D."/>
            <person name="Sun H."/>
            <person name="Yadav J.S."/>
            <person name="Pangilinan J."/>
            <person name="Larsson K.H."/>
            <person name="Matsuura K."/>
            <person name="Barry K."/>
            <person name="Labutti K."/>
            <person name="Kuo R."/>
            <person name="Ohm R.A."/>
            <person name="Bhattacharya S.S."/>
            <person name="Shirouzu T."/>
            <person name="Yoshinaga Y."/>
            <person name="Martin F.M."/>
            <person name="Grigoriev I.V."/>
            <person name="Hibbett D.S."/>
        </authorList>
    </citation>
    <scope>NUCLEOTIDE SEQUENCE [LARGE SCALE GENOMIC DNA]</scope>
    <source>
        <strain evidence="2 3">HHB12029</strain>
    </source>
</reference>
<keyword evidence="3" id="KW-1185">Reference proteome</keyword>
<dbReference type="OrthoDB" id="3053346at2759"/>
<dbReference type="InParanoid" id="A0A165F7A1"/>
<sequence>MLVIDDPSVLDQPVRRGGFAIVALDPVASVAPLRDEQATREAADIQPGRYLVYICGNVNYHFLPAAGAPRLSLSFHLVGRGLPNAHSWGATPIAPAPAHPVTGRQPLEVTAPLPWPDCHIHSFVSDAAIVSRLYQHRTPGPSITDHHLFWEYSNDDNEAYESDEDEDRFIPEYEAALESFREQLREVEAEAAAEGFFPQEDESVPVSMEDIFGKRNARELQLHVEMWIDLESISEPGDPRDFEAEVKRLKEIEWEWAKRVVAESMVDRPETSAWLESISGADAPSFDADGEDTDALHADMSIIPEDAIEHRVERAALQLQTGPASVDSVDAQAENASEAHVSAAAPSCSPSPESISGADAPSFDADGDVTDPPHVDMSITPEDAIEHRAERGASQLSALLKPGSAPEDAVEAHAVTAASTPPSASPSPSDLSPVPSLPVPAEEVGTPSRPASDKRDAIPRYSYTQSIAKFFGGFLSAFSRLRPFALRFRSLLLTWTWRPFAR</sequence>
<protein>
    <submittedName>
        <fullName evidence="2">Uncharacterized protein</fullName>
    </submittedName>
</protein>